<sequence>MKNICYESTSKCLLACPYCISSDNGTLIQDNYQEIINFIGKLRPERIVIGGGEPLLDTLLKEKIQLIINKYQENNEKPYISLSTSGACKISEEMWDFLKERIQCFDISIPSLNSNTYKLMRGKDFLEQALINTKKAVEHGLNVRISIVMTKQNKNELQDILMFAEKINVNSVKVGRYFPFRNANNVRDIYELDETEVMQIIQDINNGKYNDIYTKKIIPPIKTLDMMNGYLNVDFNGELFIPTEYGKQIIGNVNEINITELDNSLNEAQQKIFIKAKEIIK</sequence>
<dbReference type="PROSITE" id="PS51918">
    <property type="entry name" value="RADICAL_SAM"/>
    <property type="match status" value="1"/>
</dbReference>
<dbReference type="SFLD" id="SFLDG01067">
    <property type="entry name" value="SPASM/twitch_domain_containing"/>
    <property type="match status" value="1"/>
</dbReference>
<gene>
    <name evidence="6" type="ORF">IAB38_07425</name>
</gene>
<evidence type="ECO:0000313" key="7">
    <source>
        <dbReference type="Proteomes" id="UP000824232"/>
    </source>
</evidence>
<keyword evidence="1" id="KW-0949">S-adenosyl-L-methionine</keyword>
<organism evidence="6 7">
    <name type="scientific">Candidatus Onthousia excrementipullorum</name>
    <dbReference type="NCBI Taxonomy" id="2840884"/>
    <lineage>
        <taxon>Bacteria</taxon>
        <taxon>Bacillati</taxon>
        <taxon>Bacillota</taxon>
        <taxon>Bacilli</taxon>
        <taxon>Candidatus Onthousia</taxon>
    </lineage>
</organism>
<dbReference type="SUPFAM" id="SSF102114">
    <property type="entry name" value="Radical SAM enzymes"/>
    <property type="match status" value="1"/>
</dbReference>
<dbReference type="InterPro" id="IPR058240">
    <property type="entry name" value="rSAM_sf"/>
</dbReference>
<dbReference type="GO" id="GO:0051536">
    <property type="term" value="F:iron-sulfur cluster binding"/>
    <property type="evidence" value="ECO:0007669"/>
    <property type="project" value="UniProtKB-KW"/>
</dbReference>
<dbReference type="GO" id="GO:0046872">
    <property type="term" value="F:metal ion binding"/>
    <property type="evidence" value="ECO:0007669"/>
    <property type="project" value="UniProtKB-KW"/>
</dbReference>
<evidence type="ECO:0000259" key="5">
    <source>
        <dbReference type="PROSITE" id="PS51918"/>
    </source>
</evidence>
<dbReference type="Gene3D" id="3.20.20.70">
    <property type="entry name" value="Aldolase class I"/>
    <property type="match status" value="1"/>
</dbReference>
<evidence type="ECO:0000256" key="4">
    <source>
        <dbReference type="ARBA" id="ARBA00023014"/>
    </source>
</evidence>
<reference evidence="6" key="1">
    <citation type="submission" date="2020-10" db="EMBL/GenBank/DDBJ databases">
        <authorList>
            <person name="Gilroy R."/>
        </authorList>
    </citation>
    <scope>NUCLEOTIDE SEQUENCE</scope>
    <source>
        <strain evidence="6">CHK184-20233</strain>
    </source>
</reference>
<dbReference type="InterPro" id="IPR006638">
    <property type="entry name" value="Elp3/MiaA/NifB-like_rSAM"/>
</dbReference>
<dbReference type="SFLD" id="SFLDS00029">
    <property type="entry name" value="Radical_SAM"/>
    <property type="match status" value="1"/>
</dbReference>
<dbReference type="PANTHER" id="PTHR11228">
    <property type="entry name" value="RADICAL SAM DOMAIN PROTEIN"/>
    <property type="match status" value="1"/>
</dbReference>
<name>A0A9D1DVM0_9FIRM</name>
<keyword evidence="2" id="KW-0479">Metal-binding</keyword>
<keyword evidence="3" id="KW-0408">Iron</keyword>
<evidence type="ECO:0000256" key="2">
    <source>
        <dbReference type="ARBA" id="ARBA00022723"/>
    </source>
</evidence>
<accession>A0A9D1DVM0</accession>
<dbReference type="InterPro" id="IPR013785">
    <property type="entry name" value="Aldolase_TIM"/>
</dbReference>
<dbReference type="PANTHER" id="PTHR11228:SF7">
    <property type="entry name" value="PQQA PEPTIDE CYCLASE"/>
    <property type="match status" value="1"/>
</dbReference>
<dbReference type="GO" id="GO:0003824">
    <property type="term" value="F:catalytic activity"/>
    <property type="evidence" value="ECO:0007669"/>
    <property type="project" value="InterPro"/>
</dbReference>
<keyword evidence="4" id="KW-0411">Iron-sulfur</keyword>
<protein>
    <submittedName>
        <fullName evidence="6">Radical SAM protein</fullName>
    </submittedName>
</protein>
<dbReference type="SMART" id="SM00729">
    <property type="entry name" value="Elp3"/>
    <property type="match status" value="1"/>
</dbReference>
<reference evidence="6" key="2">
    <citation type="journal article" date="2021" name="PeerJ">
        <title>Extensive microbial diversity within the chicken gut microbiome revealed by metagenomics and culture.</title>
        <authorList>
            <person name="Gilroy R."/>
            <person name="Ravi A."/>
            <person name="Getino M."/>
            <person name="Pursley I."/>
            <person name="Horton D.L."/>
            <person name="Alikhan N.F."/>
            <person name="Baker D."/>
            <person name="Gharbi K."/>
            <person name="Hall N."/>
            <person name="Watson M."/>
            <person name="Adriaenssens E.M."/>
            <person name="Foster-Nyarko E."/>
            <person name="Jarju S."/>
            <person name="Secka A."/>
            <person name="Antonio M."/>
            <person name="Oren A."/>
            <person name="Chaudhuri R.R."/>
            <person name="La Ragione R."/>
            <person name="Hildebrand F."/>
            <person name="Pallen M.J."/>
        </authorList>
    </citation>
    <scope>NUCLEOTIDE SEQUENCE</scope>
    <source>
        <strain evidence="6">CHK184-20233</strain>
    </source>
</reference>
<dbReference type="Pfam" id="PF04055">
    <property type="entry name" value="Radical_SAM"/>
    <property type="match status" value="1"/>
</dbReference>
<evidence type="ECO:0000256" key="1">
    <source>
        <dbReference type="ARBA" id="ARBA00022691"/>
    </source>
</evidence>
<evidence type="ECO:0000256" key="3">
    <source>
        <dbReference type="ARBA" id="ARBA00023004"/>
    </source>
</evidence>
<dbReference type="EMBL" id="DVHC01000067">
    <property type="protein sequence ID" value="HIR59847.1"/>
    <property type="molecule type" value="Genomic_DNA"/>
</dbReference>
<evidence type="ECO:0000313" key="6">
    <source>
        <dbReference type="EMBL" id="HIR59847.1"/>
    </source>
</evidence>
<feature type="domain" description="Radical SAM core" evidence="5">
    <location>
        <begin position="1"/>
        <end position="208"/>
    </location>
</feature>
<dbReference type="Proteomes" id="UP000824232">
    <property type="component" value="Unassembled WGS sequence"/>
</dbReference>
<proteinExistence type="predicted"/>
<dbReference type="AlphaFoldDB" id="A0A9D1DVM0"/>
<dbReference type="CDD" id="cd01335">
    <property type="entry name" value="Radical_SAM"/>
    <property type="match status" value="1"/>
</dbReference>
<comment type="caution">
    <text evidence="6">The sequence shown here is derived from an EMBL/GenBank/DDBJ whole genome shotgun (WGS) entry which is preliminary data.</text>
</comment>
<dbReference type="InterPro" id="IPR007197">
    <property type="entry name" value="rSAM"/>
</dbReference>
<dbReference type="InterPro" id="IPR050377">
    <property type="entry name" value="Radical_SAM_PqqE_MftC-like"/>
</dbReference>